<accession>A0A0F9KJK6</accession>
<comment type="caution">
    <text evidence="1">The sequence shown here is derived from an EMBL/GenBank/DDBJ whole genome shotgun (WGS) entry which is preliminary data.</text>
</comment>
<proteinExistence type="predicted"/>
<dbReference type="AlphaFoldDB" id="A0A0F9KJK6"/>
<dbReference type="EMBL" id="LAZR01009064">
    <property type="protein sequence ID" value="KKM74906.1"/>
    <property type="molecule type" value="Genomic_DNA"/>
</dbReference>
<organism evidence="1">
    <name type="scientific">marine sediment metagenome</name>
    <dbReference type="NCBI Taxonomy" id="412755"/>
    <lineage>
        <taxon>unclassified sequences</taxon>
        <taxon>metagenomes</taxon>
        <taxon>ecological metagenomes</taxon>
    </lineage>
</organism>
<gene>
    <name evidence="1" type="ORF">LCGC14_1395630</name>
</gene>
<name>A0A0F9KJK6_9ZZZZ</name>
<sequence>MFEIGDNVKVICTSPAVYRDKQGTVYEITLQETRVSFMNSEFTLTILDNAYANEDDDHCHLVWFANNELTLI</sequence>
<evidence type="ECO:0000313" key="1">
    <source>
        <dbReference type="EMBL" id="KKM74906.1"/>
    </source>
</evidence>
<reference evidence="1" key="1">
    <citation type="journal article" date="2015" name="Nature">
        <title>Complex archaea that bridge the gap between prokaryotes and eukaryotes.</title>
        <authorList>
            <person name="Spang A."/>
            <person name="Saw J.H."/>
            <person name="Jorgensen S.L."/>
            <person name="Zaremba-Niedzwiedzka K."/>
            <person name="Martijn J."/>
            <person name="Lind A.E."/>
            <person name="van Eijk R."/>
            <person name="Schleper C."/>
            <person name="Guy L."/>
            <person name="Ettema T.J."/>
        </authorList>
    </citation>
    <scope>NUCLEOTIDE SEQUENCE</scope>
</reference>
<protein>
    <submittedName>
        <fullName evidence="1">Uncharacterized protein</fullName>
    </submittedName>
</protein>